<keyword evidence="5" id="KW-1185">Reference proteome</keyword>
<gene>
    <name evidence="4" type="ORF">WMO25_07660</name>
</gene>
<evidence type="ECO:0000313" key="5">
    <source>
        <dbReference type="Proteomes" id="UP001469749"/>
    </source>
</evidence>
<accession>A0ABV1B3G9</accession>
<evidence type="ECO:0000256" key="1">
    <source>
        <dbReference type="SAM" id="MobiDB-lite"/>
    </source>
</evidence>
<feature type="compositionally biased region" description="Low complexity" evidence="1">
    <location>
        <begin position="405"/>
        <end position="418"/>
    </location>
</feature>
<comment type="caution">
    <text evidence="4">The sequence shown here is derived from an EMBL/GenBank/DDBJ whole genome shotgun (WGS) entry which is preliminary data.</text>
</comment>
<keyword evidence="2" id="KW-1133">Transmembrane helix</keyword>
<dbReference type="EMBL" id="JBBMEK010000075">
    <property type="protein sequence ID" value="MEQ2364973.1"/>
    <property type="molecule type" value="Genomic_DNA"/>
</dbReference>
<dbReference type="Pfam" id="PF13308">
    <property type="entry name" value="YARHG"/>
    <property type="match status" value="1"/>
</dbReference>
<sequence>MSNTEDRNDETINLDLDEHTSAEDADMDVNTEANANADDDFDYLKEIEEIEAQEKELEEQRQKKKEELERRREEREKDEKKSAAQRKREMKERKKEAEWLGEPFEDDVEIVPTAKKKKSKKGLIAIVIIVLIALAGGAAFAYKMQADKKELADFSQKVAAFQSEKLDGRDFGSHQSYFTDFMKECQDAIDAGDLKKMEELDKKWSEVENTYTTVSNGKTSLDAFASGIDQALSTYSITDDYKATYETLKKDVEAAQKDCDYEKVSDFQKQLDALATNLKSDNLKVIQNLKNDISSVSLDKDYVSADDQKKLDAYSTEVEKYIKEENYAQAVTTLNSWKTDVTALKKTIDDKKAAEQAKAESEAESKRAAESKAAESKAAESKAAESKKNQTTETKKDSSKKDSSKNNSSSSNSSASSDYVLPGSSSQYLSASDVKNLSSYQLMIARNEIYARHGRKFNDSELQAYFNGKSWYKGTVNPEDFSTSVFNDYEIKNIQLIQSYE</sequence>
<feature type="transmembrane region" description="Helical" evidence="2">
    <location>
        <begin position="123"/>
        <end position="142"/>
    </location>
</feature>
<name>A0ABV1B3G9_9FIRM</name>
<evidence type="ECO:0000256" key="2">
    <source>
        <dbReference type="SAM" id="Phobius"/>
    </source>
</evidence>
<evidence type="ECO:0000259" key="3">
    <source>
        <dbReference type="SMART" id="SM01324"/>
    </source>
</evidence>
<dbReference type="Proteomes" id="UP001469749">
    <property type="component" value="Unassembled WGS sequence"/>
</dbReference>
<feature type="region of interest" description="Disordered" evidence="1">
    <location>
        <begin position="1"/>
        <end position="42"/>
    </location>
</feature>
<proteinExistence type="predicted"/>
<feature type="domain" description="YARHG" evidence="3">
    <location>
        <begin position="417"/>
        <end position="501"/>
    </location>
</feature>
<dbReference type="RefSeq" id="WP_349084823.1">
    <property type="nucleotide sequence ID" value="NZ_JBBMEK010000075.1"/>
</dbReference>
<feature type="region of interest" description="Disordered" evidence="1">
    <location>
        <begin position="355"/>
        <end position="420"/>
    </location>
</feature>
<organism evidence="4 5">
    <name type="scientific">Coprococcus intestinihominis</name>
    <dbReference type="NCBI Taxonomy" id="3133154"/>
    <lineage>
        <taxon>Bacteria</taxon>
        <taxon>Bacillati</taxon>
        <taxon>Bacillota</taxon>
        <taxon>Clostridia</taxon>
        <taxon>Lachnospirales</taxon>
        <taxon>Lachnospiraceae</taxon>
        <taxon>Coprococcus</taxon>
    </lineage>
</organism>
<reference evidence="4 5" key="1">
    <citation type="submission" date="2024-03" db="EMBL/GenBank/DDBJ databases">
        <title>Human intestinal bacterial collection.</title>
        <authorList>
            <person name="Pauvert C."/>
            <person name="Hitch T.C.A."/>
            <person name="Clavel T."/>
        </authorList>
    </citation>
    <scope>NUCLEOTIDE SEQUENCE [LARGE SCALE GENOMIC DNA]</scope>
    <source>
        <strain evidence="4 5">CLA-AA-H190</strain>
    </source>
</reference>
<dbReference type="InterPro" id="IPR025582">
    <property type="entry name" value="YARHG_dom"/>
</dbReference>
<dbReference type="SMART" id="SM01324">
    <property type="entry name" value="YARHG"/>
    <property type="match status" value="1"/>
</dbReference>
<feature type="region of interest" description="Disordered" evidence="1">
    <location>
        <begin position="54"/>
        <end position="97"/>
    </location>
</feature>
<protein>
    <submittedName>
        <fullName evidence="4">YARHG domain-containing protein</fullName>
    </submittedName>
</protein>
<feature type="compositionally biased region" description="Basic and acidic residues" evidence="1">
    <location>
        <begin position="355"/>
        <end position="404"/>
    </location>
</feature>
<dbReference type="InterPro" id="IPR038434">
    <property type="entry name" value="YARHG_sf"/>
</dbReference>
<dbReference type="Gene3D" id="1.20.58.1690">
    <property type="match status" value="1"/>
</dbReference>
<keyword evidence="2" id="KW-0472">Membrane</keyword>
<keyword evidence="2" id="KW-0812">Transmembrane</keyword>
<evidence type="ECO:0000313" key="4">
    <source>
        <dbReference type="EMBL" id="MEQ2364973.1"/>
    </source>
</evidence>
<feature type="compositionally biased region" description="Basic and acidic residues" evidence="1">
    <location>
        <begin position="1"/>
        <end position="22"/>
    </location>
</feature>